<dbReference type="EMBL" id="JBHUDJ010000014">
    <property type="protein sequence ID" value="MFD1588713.1"/>
    <property type="molecule type" value="Genomic_DNA"/>
</dbReference>
<proteinExistence type="predicted"/>
<reference evidence="1 2" key="1">
    <citation type="journal article" date="2019" name="Int. J. Syst. Evol. Microbiol.">
        <title>The Global Catalogue of Microorganisms (GCM) 10K type strain sequencing project: providing services to taxonomists for standard genome sequencing and annotation.</title>
        <authorList>
            <consortium name="The Broad Institute Genomics Platform"/>
            <consortium name="The Broad Institute Genome Sequencing Center for Infectious Disease"/>
            <person name="Wu L."/>
            <person name="Ma J."/>
        </authorList>
    </citation>
    <scope>NUCLEOTIDE SEQUENCE [LARGE SCALE GENOMIC DNA]</scope>
    <source>
        <strain evidence="1 2">CGMCC 1.12125</strain>
    </source>
</reference>
<sequence>MGRQLSNISDEATQMQNTPGEMTPILELQPEDGLTWLISPNVARGNEPGIPIFGGFYDSNGDPLPQDTKVALQFEAPNDDDRQTVTEPYRHIRDYLTLDLKDQQNEEYIDAIKHILKGRQLVVEDIDTLYVSIQSSAQMDWSQVGSRVTISENAVQEV</sequence>
<dbReference type="AlphaFoldDB" id="A0ABD6CH17"/>
<dbReference type="Gene3D" id="2.60.120.1180">
    <property type="match status" value="1"/>
</dbReference>
<evidence type="ECO:0000313" key="1">
    <source>
        <dbReference type="EMBL" id="MFD1588713.1"/>
    </source>
</evidence>
<keyword evidence="2" id="KW-1185">Reference proteome</keyword>
<protein>
    <submittedName>
        <fullName evidence="1">Uncharacterized protein</fullName>
    </submittedName>
</protein>
<accession>A0ABD6CH17</accession>
<organism evidence="1 2">
    <name type="scientific">Halorientalis brevis</name>
    <dbReference type="NCBI Taxonomy" id="1126241"/>
    <lineage>
        <taxon>Archaea</taxon>
        <taxon>Methanobacteriati</taxon>
        <taxon>Methanobacteriota</taxon>
        <taxon>Stenosarchaea group</taxon>
        <taxon>Halobacteria</taxon>
        <taxon>Halobacteriales</taxon>
        <taxon>Haloarculaceae</taxon>
        <taxon>Halorientalis</taxon>
    </lineage>
</organism>
<name>A0ABD6CH17_9EURY</name>
<comment type="caution">
    <text evidence="1">The sequence shown here is derived from an EMBL/GenBank/DDBJ whole genome shotgun (WGS) entry which is preliminary data.</text>
</comment>
<gene>
    <name evidence="1" type="ORF">ACFR9U_17175</name>
</gene>
<dbReference type="RefSeq" id="WP_247378369.1">
    <property type="nucleotide sequence ID" value="NZ_JALLGV010000005.1"/>
</dbReference>
<evidence type="ECO:0000313" key="2">
    <source>
        <dbReference type="Proteomes" id="UP001597119"/>
    </source>
</evidence>
<dbReference type="Proteomes" id="UP001597119">
    <property type="component" value="Unassembled WGS sequence"/>
</dbReference>